<evidence type="ECO:0000313" key="10">
    <source>
        <dbReference type="EMBL" id="PSL01875.1"/>
    </source>
</evidence>
<feature type="transmembrane region" description="Helical" evidence="7">
    <location>
        <begin position="227"/>
        <end position="248"/>
    </location>
</feature>
<dbReference type="Proteomes" id="UP000243528">
    <property type="component" value="Unassembled WGS sequence"/>
</dbReference>
<feature type="domain" description="ABC transmembrane type-1" evidence="9">
    <location>
        <begin position="92"/>
        <end position="304"/>
    </location>
</feature>
<accession>A0A2P8DXC8</accession>
<dbReference type="AlphaFoldDB" id="A0A2P8DXC8"/>
<dbReference type="InterPro" id="IPR000515">
    <property type="entry name" value="MetI-like"/>
</dbReference>
<reference evidence="10 11" key="1">
    <citation type="submission" date="2018-03" db="EMBL/GenBank/DDBJ databases">
        <title>Genomic Encyclopedia of Archaeal and Bacterial Type Strains, Phase II (KMG-II): from individual species to whole genera.</title>
        <authorList>
            <person name="Goeker M."/>
        </authorList>
    </citation>
    <scope>NUCLEOTIDE SEQUENCE [LARGE SCALE GENOMIC DNA]</scope>
    <source>
        <strain evidence="10 11">DSM 45211</strain>
    </source>
</reference>
<organism evidence="10 11">
    <name type="scientific">Haloactinopolyspora alba</name>
    <dbReference type="NCBI Taxonomy" id="648780"/>
    <lineage>
        <taxon>Bacteria</taxon>
        <taxon>Bacillati</taxon>
        <taxon>Actinomycetota</taxon>
        <taxon>Actinomycetes</taxon>
        <taxon>Jiangellales</taxon>
        <taxon>Jiangellaceae</taxon>
        <taxon>Haloactinopolyspora</taxon>
    </lineage>
</organism>
<evidence type="ECO:0000256" key="5">
    <source>
        <dbReference type="ARBA" id="ARBA00022989"/>
    </source>
</evidence>
<dbReference type="Pfam" id="PF00528">
    <property type="entry name" value="BPD_transp_1"/>
    <property type="match status" value="1"/>
</dbReference>
<evidence type="ECO:0000313" key="11">
    <source>
        <dbReference type="Proteomes" id="UP000243528"/>
    </source>
</evidence>
<feature type="transmembrane region" description="Helical" evidence="7">
    <location>
        <begin position="128"/>
        <end position="148"/>
    </location>
</feature>
<gene>
    <name evidence="10" type="ORF">CLV30_112114</name>
</gene>
<dbReference type="PANTHER" id="PTHR30193:SF37">
    <property type="entry name" value="INNER MEMBRANE ABC TRANSPORTER PERMEASE PROTEIN YCJO"/>
    <property type="match status" value="1"/>
</dbReference>
<dbReference type="PROSITE" id="PS50928">
    <property type="entry name" value="ABC_TM1"/>
    <property type="match status" value="1"/>
</dbReference>
<comment type="similarity">
    <text evidence="7">Belongs to the binding-protein-dependent transport system permease family.</text>
</comment>
<evidence type="ECO:0000256" key="3">
    <source>
        <dbReference type="ARBA" id="ARBA00022475"/>
    </source>
</evidence>
<dbReference type="EMBL" id="PYGE01000012">
    <property type="protein sequence ID" value="PSL01875.1"/>
    <property type="molecule type" value="Genomic_DNA"/>
</dbReference>
<dbReference type="InterPro" id="IPR051393">
    <property type="entry name" value="ABC_transporter_permease"/>
</dbReference>
<keyword evidence="3" id="KW-1003">Cell membrane</keyword>
<evidence type="ECO:0000256" key="4">
    <source>
        <dbReference type="ARBA" id="ARBA00022692"/>
    </source>
</evidence>
<dbReference type="SUPFAM" id="SSF161098">
    <property type="entry name" value="MetI-like"/>
    <property type="match status" value="1"/>
</dbReference>
<evidence type="ECO:0000259" key="9">
    <source>
        <dbReference type="PROSITE" id="PS50928"/>
    </source>
</evidence>
<dbReference type="GO" id="GO:0055085">
    <property type="term" value="P:transmembrane transport"/>
    <property type="evidence" value="ECO:0007669"/>
    <property type="project" value="InterPro"/>
</dbReference>
<protein>
    <submittedName>
        <fullName evidence="10">Carbohydrate ABC transporter membrane protein 1 (CUT1 family)</fullName>
    </submittedName>
</protein>
<evidence type="ECO:0000256" key="8">
    <source>
        <dbReference type="SAM" id="MobiDB-lite"/>
    </source>
</evidence>
<keyword evidence="4 7" id="KW-0812">Transmembrane</keyword>
<feature type="transmembrane region" description="Helical" evidence="7">
    <location>
        <begin position="96"/>
        <end position="116"/>
    </location>
</feature>
<comment type="caution">
    <text evidence="10">The sequence shown here is derived from an EMBL/GenBank/DDBJ whole genome shotgun (WGS) entry which is preliminary data.</text>
</comment>
<feature type="transmembrane region" description="Helical" evidence="7">
    <location>
        <begin position="33"/>
        <end position="56"/>
    </location>
</feature>
<dbReference type="Gene3D" id="1.10.3720.10">
    <property type="entry name" value="MetI-like"/>
    <property type="match status" value="1"/>
</dbReference>
<dbReference type="GO" id="GO:0005886">
    <property type="term" value="C:plasma membrane"/>
    <property type="evidence" value="ECO:0007669"/>
    <property type="project" value="UniProtKB-SubCell"/>
</dbReference>
<proteinExistence type="inferred from homology"/>
<feature type="transmembrane region" description="Helical" evidence="7">
    <location>
        <begin position="186"/>
        <end position="206"/>
    </location>
</feature>
<feature type="transmembrane region" description="Helical" evidence="7">
    <location>
        <begin position="282"/>
        <end position="305"/>
    </location>
</feature>
<keyword evidence="6 7" id="KW-0472">Membrane</keyword>
<evidence type="ECO:0000256" key="7">
    <source>
        <dbReference type="RuleBase" id="RU363032"/>
    </source>
</evidence>
<feature type="region of interest" description="Disordered" evidence="8">
    <location>
        <begin position="1"/>
        <end position="28"/>
    </location>
</feature>
<sequence>MTGLSTPAPARTTAGRGPGATGRGRRRGGPYRWSARAFSLPAILFVAVLLYLPFLWTAAISFTEYDGLGSPEWVGWANYTEMFADPNFTTSMRNTLMWVVGTITVPVGLGLLIAVLTHDMRFGAWFRLPFLLTYAVSPVAVGVVWTFVLQNGGGLSQALDGLGLPGADSRWLLDEPLNTLMMIGAWAWQQTGVNALLFVIGLQSIPKEPLEAARLDGASGWRMFRHMLWPMLRPLTTVVVGLALVASLKTFDIVMAMTEGGPGRNSETLALTMYREAFVSSAYGAGSAVALFLTVVTLVAAITYLRRQLSTKHEI</sequence>
<feature type="compositionally biased region" description="Low complexity" evidence="8">
    <location>
        <begin position="1"/>
        <end position="15"/>
    </location>
</feature>
<dbReference type="RefSeq" id="WP_106538334.1">
    <property type="nucleotide sequence ID" value="NZ_PYGE01000012.1"/>
</dbReference>
<evidence type="ECO:0000256" key="6">
    <source>
        <dbReference type="ARBA" id="ARBA00023136"/>
    </source>
</evidence>
<keyword evidence="5 7" id="KW-1133">Transmembrane helix</keyword>
<dbReference type="CDD" id="cd06261">
    <property type="entry name" value="TM_PBP2"/>
    <property type="match status" value="1"/>
</dbReference>
<dbReference type="PANTHER" id="PTHR30193">
    <property type="entry name" value="ABC TRANSPORTER PERMEASE PROTEIN"/>
    <property type="match status" value="1"/>
</dbReference>
<keyword evidence="11" id="KW-1185">Reference proteome</keyword>
<keyword evidence="2 7" id="KW-0813">Transport</keyword>
<name>A0A2P8DXC8_9ACTN</name>
<comment type="subcellular location">
    <subcellularLocation>
        <location evidence="1 7">Cell membrane</location>
        <topology evidence="1 7">Multi-pass membrane protein</topology>
    </subcellularLocation>
</comment>
<dbReference type="InterPro" id="IPR035906">
    <property type="entry name" value="MetI-like_sf"/>
</dbReference>
<evidence type="ECO:0000256" key="1">
    <source>
        <dbReference type="ARBA" id="ARBA00004651"/>
    </source>
</evidence>
<evidence type="ECO:0000256" key="2">
    <source>
        <dbReference type="ARBA" id="ARBA00022448"/>
    </source>
</evidence>
<dbReference type="OrthoDB" id="5174895at2"/>